<dbReference type="STRING" id="890420.SAMN05216226_1028"/>
<proteinExistence type="predicted"/>
<keyword evidence="2" id="KW-0472">Membrane</keyword>
<reference evidence="3 4" key="1">
    <citation type="submission" date="2016-10" db="EMBL/GenBank/DDBJ databases">
        <authorList>
            <person name="de Groot N.N."/>
        </authorList>
    </citation>
    <scope>NUCLEOTIDE SEQUENCE [LARGE SCALE GENOMIC DNA]</scope>
    <source>
        <strain evidence="3 4">IBRC-M10015</strain>
    </source>
</reference>
<dbReference type="EMBL" id="FNFC01000002">
    <property type="protein sequence ID" value="SDJ29621.1"/>
    <property type="molecule type" value="Genomic_DNA"/>
</dbReference>
<feature type="region of interest" description="Disordered" evidence="1">
    <location>
        <begin position="347"/>
        <end position="398"/>
    </location>
</feature>
<dbReference type="Proteomes" id="UP000198856">
    <property type="component" value="Unassembled WGS sequence"/>
</dbReference>
<dbReference type="RefSeq" id="WP_092698877.1">
    <property type="nucleotide sequence ID" value="NZ_FNFC01000002.1"/>
</dbReference>
<dbReference type="AlphaFoldDB" id="A0A1G8SK88"/>
<name>A0A1G8SK88_9EURY</name>
<keyword evidence="4" id="KW-1185">Reference proteome</keyword>
<evidence type="ECO:0000313" key="4">
    <source>
        <dbReference type="Proteomes" id="UP000198856"/>
    </source>
</evidence>
<keyword evidence="2" id="KW-0812">Transmembrane</keyword>
<dbReference type="Pfam" id="PF17231">
    <property type="entry name" value="DUF5305"/>
    <property type="match status" value="1"/>
</dbReference>
<dbReference type="InterPro" id="IPR035185">
    <property type="entry name" value="DUF5305"/>
</dbReference>
<keyword evidence="2" id="KW-1133">Transmembrane helix</keyword>
<protein>
    <recommendedName>
        <fullName evidence="5">DUF5305 domain-containing protein</fullName>
    </recommendedName>
</protein>
<feature type="transmembrane region" description="Helical" evidence="2">
    <location>
        <begin position="12"/>
        <end position="36"/>
    </location>
</feature>
<evidence type="ECO:0000313" key="3">
    <source>
        <dbReference type="EMBL" id="SDJ29621.1"/>
    </source>
</evidence>
<sequence>MEPPLRDRLRLFVADYAAVVAVLLVFCLVAGGWGVYAAQPGTETETVVTDQWGEQGGFNHTATVTQATPVFEQGATLERQLYYTAVSPVLEGSYSYQHSDDVARTVTMTIQVVIQSVREEGRLWRRTESVETVEATLGPDENAVGSWETNVSADQLRIADIQERLGASLGTPEILVIAEVTSRAEQGQPTRHTRSLRVEPNGETFTVESPDSYSETFETTDERTVETDIAIPFALGGGTAIVVGVAGLGLLGVIQYRGGIAVPEAERERLQYADTRAEFDEWITTGKTPTATDDVPEIEVEAPDGLVDVAIDTNQRVIEDSRTGVLSVRTPTAIYRYVPPASTVSDDRLQYRSVGESTNGHTPTEGVMTTAGADGDSESTATDDNSQADSADQSQDDS</sequence>
<accession>A0A1G8SK88</accession>
<evidence type="ECO:0008006" key="5">
    <source>
        <dbReference type="Google" id="ProtNLM"/>
    </source>
</evidence>
<gene>
    <name evidence="3" type="ORF">SAMN05216226_1028</name>
</gene>
<evidence type="ECO:0000256" key="1">
    <source>
        <dbReference type="SAM" id="MobiDB-lite"/>
    </source>
</evidence>
<feature type="compositionally biased region" description="Low complexity" evidence="1">
    <location>
        <begin position="379"/>
        <end position="398"/>
    </location>
</feature>
<evidence type="ECO:0000256" key="2">
    <source>
        <dbReference type="SAM" id="Phobius"/>
    </source>
</evidence>
<dbReference type="OrthoDB" id="270764at2157"/>
<organism evidence="3 4">
    <name type="scientific">Halovenus aranensis</name>
    <dbReference type="NCBI Taxonomy" id="890420"/>
    <lineage>
        <taxon>Archaea</taxon>
        <taxon>Methanobacteriati</taxon>
        <taxon>Methanobacteriota</taxon>
        <taxon>Stenosarchaea group</taxon>
        <taxon>Halobacteria</taxon>
        <taxon>Halobacteriales</taxon>
        <taxon>Haloarculaceae</taxon>
        <taxon>Halovenus</taxon>
    </lineage>
</organism>